<reference evidence="2 3" key="1">
    <citation type="submission" date="2006-01" db="EMBL/GenBank/DDBJ databases">
        <title>Complete sequence of Anaeromyxobacter dehalogenans 2CP-C.</title>
        <authorList>
            <consortium name="US DOE Joint Genome Institute"/>
            <person name="Copeland A."/>
            <person name="Lucas S."/>
            <person name="Lapidus A."/>
            <person name="Barry K."/>
            <person name="Detter J.C."/>
            <person name="Glavina T."/>
            <person name="Hammon N."/>
            <person name="Israni S."/>
            <person name="Pitluck S."/>
            <person name="Brettin T."/>
            <person name="Bruce D."/>
            <person name="Han C."/>
            <person name="Tapia R."/>
            <person name="Gilna P."/>
            <person name="Kiss H."/>
            <person name="Schmutz J."/>
            <person name="Larimer F."/>
            <person name="Land M."/>
            <person name="Kyrpides N."/>
            <person name="Anderson I."/>
            <person name="Sanford R.A."/>
            <person name="Ritalahti K.M."/>
            <person name="Thomas H.S."/>
            <person name="Kirby J.R."/>
            <person name="Zhulin I.B."/>
            <person name="Loeffler F.E."/>
            <person name="Richardson P."/>
        </authorList>
    </citation>
    <scope>NUCLEOTIDE SEQUENCE [LARGE SCALE GENOMIC DNA]</scope>
    <source>
        <strain evidence="2 3">2CP-C</strain>
    </source>
</reference>
<sequence>MTETAETLGFGGLVLAAGPSVRMGEPKQLLLWRGEPLVHRAARAAVEAGLWPVVVVVGACAEEVRAALAGLPVATVLNRDHAAGVSGSLRRGLSRLGECAPSLAGAVILACDQPGVDAAHVAALAGALRVTGRPVAASADGGALMVPALFSAALFPELRALDGDEGAERLLSRDPARVAPVPLAHGGCHVDTPEDWRRARLMGGGS</sequence>
<dbReference type="InterPro" id="IPR025877">
    <property type="entry name" value="MobA-like_NTP_Trfase"/>
</dbReference>
<protein>
    <submittedName>
        <fullName evidence="2">Molybdenum cofactor cytidylyltransferase</fullName>
    </submittedName>
</protein>
<dbReference type="PANTHER" id="PTHR43777">
    <property type="entry name" value="MOLYBDENUM COFACTOR CYTIDYLYLTRANSFERASE"/>
    <property type="match status" value="1"/>
</dbReference>
<evidence type="ECO:0000259" key="1">
    <source>
        <dbReference type="Pfam" id="PF12804"/>
    </source>
</evidence>
<dbReference type="RefSeq" id="WP_011419365.1">
    <property type="nucleotide sequence ID" value="NC_007760.1"/>
</dbReference>
<dbReference type="EMBL" id="CP000251">
    <property type="protein sequence ID" value="ABC80082.1"/>
    <property type="molecule type" value="Genomic_DNA"/>
</dbReference>
<dbReference type="OrthoDB" id="9779263at2"/>
<dbReference type="Pfam" id="PF12804">
    <property type="entry name" value="NTP_transf_3"/>
    <property type="match status" value="1"/>
</dbReference>
<keyword evidence="2" id="KW-0808">Transferase</keyword>
<evidence type="ECO:0000313" key="2">
    <source>
        <dbReference type="EMBL" id="ABC80082.1"/>
    </source>
</evidence>
<dbReference type="GO" id="GO:0016779">
    <property type="term" value="F:nucleotidyltransferase activity"/>
    <property type="evidence" value="ECO:0007669"/>
    <property type="project" value="UniProtKB-KW"/>
</dbReference>
<name>Q2IMQ3_ANADE</name>
<keyword evidence="2" id="KW-0548">Nucleotidyltransferase</keyword>
<dbReference type="SUPFAM" id="SSF53448">
    <property type="entry name" value="Nucleotide-diphospho-sugar transferases"/>
    <property type="match status" value="1"/>
</dbReference>
<evidence type="ECO:0000313" key="3">
    <source>
        <dbReference type="Proteomes" id="UP000001935"/>
    </source>
</evidence>
<dbReference type="Proteomes" id="UP000001935">
    <property type="component" value="Chromosome"/>
</dbReference>
<dbReference type="PANTHER" id="PTHR43777:SF1">
    <property type="entry name" value="MOLYBDENUM COFACTOR CYTIDYLYLTRANSFERASE"/>
    <property type="match status" value="1"/>
</dbReference>
<accession>Q2IMQ3</accession>
<dbReference type="KEGG" id="ade:Adeh_0306"/>
<dbReference type="AlphaFoldDB" id="Q2IMQ3"/>
<dbReference type="Gene3D" id="3.90.550.10">
    <property type="entry name" value="Spore Coat Polysaccharide Biosynthesis Protein SpsA, Chain A"/>
    <property type="match status" value="1"/>
</dbReference>
<proteinExistence type="predicted"/>
<dbReference type="InterPro" id="IPR029044">
    <property type="entry name" value="Nucleotide-diphossugar_trans"/>
</dbReference>
<organism evidence="2 3">
    <name type="scientific">Anaeromyxobacter dehalogenans (strain 2CP-C)</name>
    <dbReference type="NCBI Taxonomy" id="290397"/>
    <lineage>
        <taxon>Bacteria</taxon>
        <taxon>Pseudomonadati</taxon>
        <taxon>Myxococcota</taxon>
        <taxon>Myxococcia</taxon>
        <taxon>Myxococcales</taxon>
        <taxon>Cystobacterineae</taxon>
        <taxon>Anaeromyxobacteraceae</taxon>
        <taxon>Anaeromyxobacter</taxon>
    </lineage>
</organism>
<gene>
    <name evidence="2" type="ordered locus">Adeh_0306</name>
</gene>
<feature type="domain" description="MobA-like NTP transferase" evidence="1">
    <location>
        <begin position="12"/>
        <end position="174"/>
    </location>
</feature>
<dbReference type="HOGENOM" id="CLU_061980_2_0_7"/>
<dbReference type="eggNOG" id="COG2068">
    <property type="taxonomic scope" value="Bacteria"/>
</dbReference>
<dbReference type="STRING" id="290397.Adeh_0306"/>
<dbReference type="CDD" id="cd04182">
    <property type="entry name" value="GT_2_like_f"/>
    <property type="match status" value="1"/>
</dbReference>